<protein>
    <submittedName>
        <fullName evidence="7">Signal peptide peptidase A. Serine peptidase. MEROPS family S49</fullName>
    </submittedName>
</protein>
<keyword evidence="8" id="KW-1185">Reference proteome</keyword>
<evidence type="ECO:0000256" key="2">
    <source>
        <dbReference type="ARBA" id="ARBA00022670"/>
    </source>
</evidence>
<dbReference type="OrthoDB" id="9764363at2"/>
<dbReference type="STRING" id="937218.SAMN06297251_13214"/>
<dbReference type="PANTHER" id="PTHR42987">
    <property type="entry name" value="PEPTIDASE S49"/>
    <property type="match status" value="1"/>
</dbReference>
<dbReference type="RefSeq" id="WP_084412817.1">
    <property type="nucleotide sequence ID" value="NZ_FWXR01000032.1"/>
</dbReference>
<dbReference type="Gene3D" id="6.20.330.10">
    <property type="match status" value="1"/>
</dbReference>
<keyword evidence="5" id="KW-0472">Membrane</keyword>
<dbReference type="Gene3D" id="3.90.226.10">
    <property type="entry name" value="2-enoyl-CoA Hydratase, Chain A, domain 1"/>
    <property type="match status" value="1"/>
</dbReference>
<keyword evidence="5" id="KW-0812">Transmembrane</keyword>
<evidence type="ECO:0000256" key="1">
    <source>
        <dbReference type="ARBA" id="ARBA00008683"/>
    </source>
</evidence>
<proteinExistence type="inferred from homology"/>
<dbReference type="Pfam" id="PF01343">
    <property type="entry name" value="Peptidase_S49"/>
    <property type="match status" value="1"/>
</dbReference>
<comment type="similarity">
    <text evidence="1">Belongs to the peptidase S49 family.</text>
</comment>
<accession>A0A1W2ERT6</accession>
<feature type="domain" description="Peptidase S49" evidence="6">
    <location>
        <begin position="105"/>
        <end position="254"/>
    </location>
</feature>
<dbReference type="GO" id="GO:0006508">
    <property type="term" value="P:proteolysis"/>
    <property type="evidence" value="ECO:0007669"/>
    <property type="project" value="UniProtKB-KW"/>
</dbReference>
<evidence type="ECO:0000313" key="8">
    <source>
        <dbReference type="Proteomes" id="UP000192656"/>
    </source>
</evidence>
<gene>
    <name evidence="7" type="ORF">SAMN06297251_13214</name>
</gene>
<evidence type="ECO:0000256" key="4">
    <source>
        <dbReference type="ARBA" id="ARBA00022825"/>
    </source>
</evidence>
<keyword evidence="5" id="KW-1133">Transmembrane helix</keyword>
<dbReference type="InterPro" id="IPR047272">
    <property type="entry name" value="S49_SppA_C"/>
</dbReference>
<dbReference type="EMBL" id="FWXR01000032">
    <property type="protein sequence ID" value="SMD12443.1"/>
    <property type="molecule type" value="Genomic_DNA"/>
</dbReference>
<evidence type="ECO:0000259" key="6">
    <source>
        <dbReference type="Pfam" id="PF01343"/>
    </source>
</evidence>
<dbReference type="NCBIfam" id="TIGR00706">
    <property type="entry name" value="SppA_dom"/>
    <property type="match status" value="1"/>
</dbReference>
<evidence type="ECO:0000256" key="5">
    <source>
        <dbReference type="SAM" id="Phobius"/>
    </source>
</evidence>
<organism evidence="7 8">
    <name type="scientific">Fulvimarina manganoxydans</name>
    <dbReference type="NCBI Taxonomy" id="937218"/>
    <lineage>
        <taxon>Bacteria</taxon>
        <taxon>Pseudomonadati</taxon>
        <taxon>Pseudomonadota</taxon>
        <taxon>Alphaproteobacteria</taxon>
        <taxon>Hyphomicrobiales</taxon>
        <taxon>Aurantimonadaceae</taxon>
        <taxon>Fulvimarina</taxon>
    </lineage>
</organism>
<dbReference type="InterPro" id="IPR002142">
    <property type="entry name" value="Peptidase_S49"/>
</dbReference>
<dbReference type="GO" id="GO:0008236">
    <property type="term" value="F:serine-type peptidase activity"/>
    <property type="evidence" value="ECO:0007669"/>
    <property type="project" value="UniProtKB-KW"/>
</dbReference>
<dbReference type="PANTHER" id="PTHR42987:SF6">
    <property type="entry name" value="PROTEINASE IV"/>
    <property type="match status" value="1"/>
</dbReference>
<feature type="transmembrane region" description="Helical" evidence="5">
    <location>
        <begin position="19"/>
        <end position="40"/>
    </location>
</feature>
<dbReference type="Proteomes" id="UP000192656">
    <property type="component" value="Unassembled WGS sequence"/>
</dbReference>
<dbReference type="SUPFAM" id="SSF52096">
    <property type="entry name" value="ClpP/crotonase"/>
    <property type="match status" value="1"/>
</dbReference>
<evidence type="ECO:0000256" key="3">
    <source>
        <dbReference type="ARBA" id="ARBA00022801"/>
    </source>
</evidence>
<dbReference type="CDD" id="cd07023">
    <property type="entry name" value="S49_Sppa_N_C"/>
    <property type="match status" value="1"/>
</dbReference>
<dbReference type="InterPro" id="IPR029045">
    <property type="entry name" value="ClpP/crotonase-like_dom_sf"/>
</dbReference>
<keyword evidence="4" id="KW-0720">Serine protease</keyword>
<evidence type="ECO:0000313" key="7">
    <source>
        <dbReference type="EMBL" id="SMD12443.1"/>
    </source>
</evidence>
<reference evidence="7 8" key="1">
    <citation type="submission" date="2017-04" db="EMBL/GenBank/DDBJ databases">
        <authorList>
            <person name="Afonso C.L."/>
            <person name="Miller P.J."/>
            <person name="Scott M.A."/>
            <person name="Spackman E."/>
            <person name="Goraichik I."/>
            <person name="Dimitrov K.M."/>
            <person name="Suarez D.L."/>
            <person name="Swayne D.E."/>
        </authorList>
    </citation>
    <scope>NUCLEOTIDE SEQUENCE [LARGE SCALE GENOMIC DNA]</scope>
    <source>
        <strain evidence="7 8">CGMCC 1.10972</strain>
    </source>
</reference>
<dbReference type="InterPro" id="IPR004635">
    <property type="entry name" value="Pept_S49_SppA"/>
</dbReference>
<keyword evidence="2" id="KW-0645">Protease</keyword>
<sequence length="313" mass="33513">MASADDVIDRRALRRKVTFWRVVAVVIALLGIGALVATAIEAPSGGDQIARVSVEGVITQDRDFLELLDRLKDETSVKAVIVRINSPGGTTVGGETIYEALRQIAEVKPVAAEVGTLAASAGYMVAAGTDYIVAHRTSIVGSIGVLFQYVDASKLLDTVGVDVNAIKSSPIKAEPSPFGPPPPEATAMVERLIMDTFVWFRDLVAERRNLSPSELAAVADASVFSGHQGLERKLIDAIGGEDELRRWLEEERGVSAGLEIVDRKPDEEALPFSLAASASAVLLETLGLFGWILPNDIKAIHLDGLVSLWQPPR</sequence>
<name>A0A1W2ERT6_9HYPH</name>
<dbReference type="AlphaFoldDB" id="A0A1W2ERT6"/>
<keyword evidence="3" id="KW-0378">Hydrolase</keyword>